<dbReference type="GO" id="GO:0006508">
    <property type="term" value="P:proteolysis"/>
    <property type="evidence" value="ECO:0007669"/>
    <property type="project" value="InterPro"/>
</dbReference>
<protein>
    <submittedName>
        <fullName evidence="3">(rape) hypothetical protein</fullName>
    </submittedName>
</protein>
<dbReference type="InterPro" id="IPR027065">
    <property type="entry name" value="Lon_Prtase"/>
</dbReference>
<feature type="domain" description="Lon proteolytic" evidence="2">
    <location>
        <begin position="32"/>
        <end position="86"/>
    </location>
</feature>
<dbReference type="GO" id="GO:0004252">
    <property type="term" value="F:serine-type endopeptidase activity"/>
    <property type="evidence" value="ECO:0007669"/>
    <property type="project" value="InterPro"/>
</dbReference>
<dbReference type="Proteomes" id="UP001295469">
    <property type="component" value="Chromosome C02"/>
</dbReference>
<name>A0A816K3V8_BRANA</name>
<dbReference type="GO" id="GO:0004176">
    <property type="term" value="F:ATP-dependent peptidase activity"/>
    <property type="evidence" value="ECO:0007669"/>
    <property type="project" value="InterPro"/>
</dbReference>
<evidence type="ECO:0000313" key="3">
    <source>
        <dbReference type="EMBL" id="CAF1911467.1"/>
    </source>
</evidence>
<evidence type="ECO:0000259" key="2">
    <source>
        <dbReference type="Pfam" id="PF05362"/>
    </source>
</evidence>
<accession>A0A816K3V8</accession>
<dbReference type="AlphaFoldDB" id="A0A816K3V8"/>
<dbReference type="GO" id="GO:0030163">
    <property type="term" value="P:protein catabolic process"/>
    <property type="evidence" value="ECO:0007669"/>
    <property type="project" value="InterPro"/>
</dbReference>
<dbReference type="Pfam" id="PF05362">
    <property type="entry name" value="Lon_C"/>
    <property type="match status" value="1"/>
</dbReference>
<feature type="region of interest" description="Disordered" evidence="1">
    <location>
        <begin position="1"/>
        <end position="22"/>
    </location>
</feature>
<evidence type="ECO:0000256" key="1">
    <source>
        <dbReference type="SAM" id="MobiDB-lite"/>
    </source>
</evidence>
<gene>
    <name evidence="3" type="ORF">DARMORV10_C02P32430.1</name>
</gene>
<dbReference type="EMBL" id="HG994366">
    <property type="protein sequence ID" value="CAF1911467.1"/>
    <property type="molecule type" value="Genomic_DNA"/>
</dbReference>
<dbReference type="GO" id="GO:0005524">
    <property type="term" value="F:ATP binding"/>
    <property type="evidence" value="ECO:0007669"/>
    <property type="project" value="InterPro"/>
</dbReference>
<dbReference type="InterPro" id="IPR014721">
    <property type="entry name" value="Ribsml_uS5_D2-typ_fold_subgr"/>
</dbReference>
<reference evidence="3" key="1">
    <citation type="submission" date="2021-01" db="EMBL/GenBank/DDBJ databases">
        <authorList>
            <consortium name="Genoscope - CEA"/>
            <person name="William W."/>
        </authorList>
    </citation>
    <scope>NUCLEOTIDE SEQUENCE</scope>
</reference>
<organism evidence="3">
    <name type="scientific">Brassica napus</name>
    <name type="common">Rape</name>
    <dbReference type="NCBI Taxonomy" id="3708"/>
    <lineage>
        <taxon>Eukaryota</taxon>
        <taxon>Viridiplantae</taxon>
        <taxon>Streptophyta</taxon>
        <taxon>Embryophyta</taxon>
        <taxon>Tracheophyta</taxon>
        <taxon>Spermatophyta</taxon>
        <taxon>Magnoliopsida</taxon>
        <taxon>eudicotyledons</taxon>
        <taxon>Gunneridae</taxon>
        <taxon>Pentapetalae</taxon>
        <taxon>rosids</taxon>
        <taxon>malvids</taxon>
        <taxon>Brassicales</taxon>
        <taxon>Brassicaceae</taxon>
        <taxon>Brassiceae</taxon>
        <taxon>Brassica</taxon>
    </lineage>
</organism>
<sequence length="93" mass="10903">MGKSDLYKERAKRSIQQQGENGMKRVRASSWISVKEKTIAARRSQMKTIIFLEGNQRNFEELADNVTEVLDVYFVDDYKTIFELAFGYDKQQD</sequence>
<dbReference type="InterPro" id="IPR008269">
    <property type="entry name" value="Lon_proteolytic"/>
</dbReference>
<dbReference type="PANTHER" id="PTHR43718">
    <property type="entry name" value="LON PROTEASE"/>
    <property type="match status" value="1"/>
</dbReference>
<dbReference type="Gene3D" id="3.30.230.10">
    <property type="match status" value="1"/>
</dbReference>
<proteinExistence type="predicted"/>
<dbReference type="PANTHER" id="PTHR43718:SF2">
    <property type="entry name" value="LON PROTEASE HOMOLOG, MITOCHONDRIAL"/>
    <property type="match status" value="1"/>
</dbReference>